<feature type="binding site" evidence="2">
    <location>
        <position position="6"/>
    </location>
    <ligand>
        <name>prephenate</name>
        <dbReference type="ChEBI" id="CHEBI:29934"/>
    </ligand>
</feature>
<dbReference type="EMBL" id="AAWL01000006">
    <property type="protein sequence ID" value="EAX47900.1"/>
    <property type="molecule type" value="Genomic_DNA"/>
</dbReference>
<evidence type="ECO:0000313" key="5">
    <source>
        <dbReference type="Proteomes" id="UP000005139"/>
    </source>
</evidence>
<dbReference type="CDD" id="cd02185">
    <property type="entry name" value="AroH"/>
    <property type="match status" value="1"/>
</dbReference>
<accession>A1HQ53</accession>
<dbReference type="GO" id="GO:0046417">
    <property type="term" value="P:chorismate metabolic process"/>
    <property type="evidence" value="ECO:0007669"/>
    <property type="project" value="TreeGrafter"/>
</dbReference>
<sequence length="120" mass="13247">MLRGVRGATTVDANTPENIQERVRELLTVLVRENGIDTADIGAVIFSSTPDLNSMYPAAGARILGWTEVPLFGTQEIDNPTGLARCIRVLILWNTDLPQGKIRHVYLHGAAVLRQDINRQ</sequence>
<gene>
    <name evidence="4" type="ORF">TcarDRAFT_1589</name>
</gene>
<dbReference type="Gene3D" id="3.30.1330.40">
    <property type="entry name" value="RutC-like"/>
    <property type="match status" value="1"/>
</dbReference>
<dbReference type="UniPathway" id="UPA00120">
    <property type="reaction ID" value="UER00203"/>
</dbReference>
<dbReference type="NCBIfam" id="TIGR01796">
    <property type="entry name" value="CM_mono_aroH"/>
    <property type="match status" value="1"/>
</dbReference>
<dbReference type="GO" id="GO:0004106">
    <property type="term" value="F:chorismate mutase activity"/>
    <property type="evidence" value="ECO:0007669"/>
    <property type="project" value="UniProtKB-UniRule"/>
</dbReference>
<reference evidence="4 5" key="2">
    <citation type="submission" date="2007-01" db="EMBL/GenBank/DDBJ databases">
        <title>Sequencing of the draft genome and assembly of Thermosinus carboxydivorans Nor1.</title>
        <authorList>
            <consortium name="US DOE Joint Genome Institute (JGI-PGF)"/>
            <person name="Copeland A."/>
            <person name="Lucas S."/>
            <person name="Lapidus A."/>
            <person name="Barry K."/>
            <person name="Glavina del Rio T."/>
            <person name="Dalin E."/>
            <person name="Tice H."/>
            <person name="Bruce D."/>
            <person name="Pitluck S."/>
            <person name="Richardson P."/>
        </authorList>
    </citation>
    <scope>NUCLEOTIDE SEQUENCE [LARGE SCALE GENOMIC DNA]</scope>
    <source>
        <strain evidence="4 5">Nor1</strain>
    </source>
</reference>
<dbReference type="InterPro" id="IPR035959">
    <property type="entry name" value="RutC-like_sf"/>
</dbReference>
<dbReference type="eggNOG" id="COG4401">
    <property type="taxonomic scope" value="Bacteria"/>
</dbReference>
<dbReference type="InterPro" id="IPR008243">
    <property type="entry name" value="Chorismate_mutase_AroH"/>
</dbReference>
<evidence type="ECO:0000256" key="1">
    <source>
        <dbReference type="NCBIfam" id="TIGR01796"/>
    </source>
</evidence>
<feature type="binding site" evidence="2">
    <location>
        <position position="88"/>
    </location>
    <ligand>
        <name>prephenate</name>
        <dbReference type="ChEBI" id="CHEBI:29934"/>
    </ligand>
</feature>
<name>A1HQ53_9FIRM</name>
<keyword evidence="3" id="KW-0413">Isomerase</keyword>
<evidence type="ECO:0000256" key="3">
    <source>
        <dbReference type="PROSITE-ProRule" id="PRU00514"/>
    </source>
</evidence>
<dbReference type="GO" id="GO:0009073">
    <property type="term" value="P:aromatic amino acid family biosynthetic process"/>
    <property type="evidence" value="ECO:0007669"/>
    <property type="project" value="UniProtKB-UniRule"/>
</dbReference>
<dbReference type="PANTHER" id="PTHR21164:SF0">
    <property type="entry name" value="CHORISMATE MUTASE AROH"/>
    <property type="match status" value="1"/>
</dbReference>
<dbReference type="PROSITE" id="PS51167">
    <property type="entry name" value="CHORISMATE_MUT_1"/>
    <property type="match status" value="1"/>
</dbReference>
<comment type="catalytic activity">
    <reaction evidence="3">
        <text>chorismate = prephenate</text>
        <dbReference type="Rhea" id="RHEA:13897"/>
        <dbReference type="ChEBI" id="CHEBI:29748"/>
        <dbReference type="ChEBI" id="CHEBI:29934"/>
        <dbReference type="EC" id="5.4.99.5"/>
    </reaction>
</comment>
<proteinExistence type="predicted"/>
<reference evidence="4 5" key="1">
    <citation type="submission" date="2007-01" db="EMBL/GenBank/DDBJ databases">
        <title>Annotation of the draft genome assembly of Thermosinus carboxydivorans Nor1.</title>
        <authorList>
            <consortium name="US DOE Joint Genome Institute (JGI-ORNL)"/>
            <person name="Larimer F."/>
            <person name="Land M."/>
            <person name="Hauser L."/>
        </authorList>
    </citation>
    <scope>NUCLEOTIDE SEQUENCE [LARGE SCALE GENOMIC DNA]</scope>
    <source>
        <strain evidence="4 5">Nor1</strain>
    </source>
</reference>
<dbReference type="RefSeq" id="WP_007289160.1">
    <property type="nucleotide sequence ID" value="NZ_AAWL01000006.1"/>
</dbReference>
<keyword evidence="5" id="KW-1185">Reference proteome</keyword>
<dbReference type="PIRSF" id="PIRSF005965">
    <property type="entry name" value="Chor_mut_AroH"/>
    <property type="match status" value="1"/>
</dbReference>
<evidence type="ECO:0000256" key="2">
    <source>
        <dbReference type="PIRSR" id="PIRSR005965-1"/>
    </source>
</evidence>
<keyword evidence="2 3" id="KW-0028">Amino-acid biosynthesis</keyword>
<dbReference type="Proteomes" id="UP000005139">
    <property type="component" value="Unassembled WGS sequence"/>
</dbReference>
<keyword evidence="2 3" id="KW-0057">Aromatic amino acid biosynthesis</keyword>
<dbReference type="GO" id="GO:0008652">
    <property type="term" value="P:amino acid biosynthetic process"/>
    <property type="evidence" value="ECO:0007669"/>
    <property type="project" value="UniProtKB-UniRule"/>
</dbReference>
<dbReference type="EC" id="5.4.99.5" evidence="1 3"/>
<protein>
    <recommendedName>
        <fullName evidence="1 3">chorismate mutase</fullName>
        <ecNumber evidence="1 3">5.4.99.5</ecNumber>
    </recommendedName>
</protein>
<dbReference type="SUPFAM" id="SSF55298">
    <property type="entry name" value="YjgF-like"/>
    <property type="match status" value="1"/>
</dbReference>
<dbReference type="AlphaFoldDB" id="A1HQ53"/>
<comment type="caution">
    <text evidence="4">The sequence shown here is derived from an EMBL/GenBank/DDBJ whole genome shotgun (WGS) entry which is preliminary data.</text>
</comment>
<feature type="binding site" evidence="2">
    <location>
        <position position="106"/>
    </location>
    <ligand>
        <name>prephenate</name>
        <dbReference type="ChEBI" id="CHEBI:29934"/>
    </ligand>
</feature>
<organism evidence="4 5">
    <name type="scientific">Thermosinus carboxydivorans Nor1</name>
    <dbReference type="NCBI Taxonomy" id="401526"/>
    <lineage>
        <taxon>Bacteria</taxon>
        <taxon>Bacillati</taxon>
        <taxon>Bacillota</taxon>
        <taxon>Negativicutes</taxon>
        <taxon>Selenomonadales</taxon>
        <taxon>Sporomusaceae</taxon>
        <taxon>Thermosinus</taxon>
    </lineage>
</organism>
<dbReference type="PANTHER" id="PTHR21164">
    <property type="entry name" value="CHORISMATE MUTASE"/>
    <property type="match status" value="1"/>
</dbReference>
<dbReference type="Pfam" id="PF07736">
    <property type="entry name" value="CM_1"/>
    <property type="match status" value="1"/>
</dbReference>
<evidence type="ECO:0000313" key="4">
    <source>
        <dbReference type="EMBL" id="EAX47900.1"/>
    </source>
</evidence>